<sequence length="72" mass="7977">MHLILPSNVLRSEERTSKLFPLMIRLSVSTKLIPSCAPDVEYRLAFEKALGKSNLSTSFGASVSLKKTSSFF</sequence>
<comment type="caution">
    <text evidence="1">The sequence shown here is derived from an EMBL/GenBank/DDBJ whole genome shotgun (WGS) entry which is preliminary data.</text>
</comment>
<proteinExistence type="predicted"/>
<dbReference type="EMBL" id="VSSQ01022866">
    <property type="protein sequence ID" value="MPM69428.1"/>
    <property type="molecule type" value="Genomic_DNA"/>
</dbReference>
<reference evidence="1" key="1">
    <citation type="submission" date="2019-08" db="EMBL/GenBank/DDBJ databases">
        <authorList>
            <person name="Kucharzyk K."/>
            <person name="Murdoch R.W."/>
            <person name="Higgins S."/>
            <person name="Loffler F."/>
        </authorList>
    </citation>
    <scope>NUCLEOTIDE SEQUENCE</scope>
</reference>
<evidence type="ECO:0000313" key="1">
    <source>
        <dbReference type="EMBL" id="MPM69428.1"/>
    </source>
</evidence>
<gene>
    <name evidence="1" type="ORF">SDC9_116373</name>
</gene>
<protein>
    <submittedName>
        <fullName evidence="1">Uncharacterized protein</fullName>
    </submittedName>
</protein>
<accession>A0A645BWE6</accession>
<organism evidence="1">
    <name type="scientific">bioreactor metagenome</name>
    <dbReference type="NCBI Taxonomy" id="1076179"/>
    <lineage>
        <taxon>unclassified sequences</taxon>
        <taxon>metagenomes</taxon>
        <taxon>ecological metagenomes</taxon>
    </lineage>
</organism>
<name>A0A645BWE6_9ZZZZ</name>
<dbReference type="AlphaFoldDB" id="A0A645BWE6"/>